<dbReference type="Ensembl" id="ENSGWIT00000020898.1">
    <property type="protein sequence ID" value="ENSGWIP00000018981.1"/>
    <property type="gene ID" value="ENSGWIG00000010427.1"/>
</dbReference>
<dbReference type="Pfam" id="PF12660">
    <property type="entry name" value="zf-TFIIIC"/>
    <property type="match status" value="1"/>
</dbReference>
<evidence type="ECO:0000259" key="2">
    <source>
        <dbReference type="Pfam" id="PF12657"/>
    </source>
</evidence>
<keyword evidence="6" id="KW-1185">Reference proteome</keyword>
<organism evidence="5 6">
    <name type="scientific">Gouania willdenowi</name>
    <name type="common">Blunt-snouted clingfish</name>
    <name type="synonym">Lepadogaster willdenowi</name>
    <dbReference type="NCBI Taxonomy" id="441366"/>
    <lineage>
        <taxon>Eukaryota</taxon>
        <taxon>Metazoa</taxon>
        <taxon>Chordata</taxon>
        <taxon>Craniata</taxon>
        <taxon>Vertebrata</taxon>
        <taxon>Euteleostomi</taxon>
        <taxon>Actinopterygii</taxon>
        <taxon>Neopterygii</taxon>
        <taxon>Teleostei</taxon>
        <taxon>Neoteleostei</taxon>
        <taxon>Acanthomorphata</taxon>
        <taxon>Ovalentaria</taxon>
        <taxon>Blenniimorphae</taxon>
        <taxon>Blenniiformes</taxon>
        <taxon>Gobiesocoidei</taxon>
        <taxon>Gobiesocidae</taxon>
        <taxon>Gobiesocinae</taxon>
        <taxon>Gouania</taxon>
    </lineage>
</organism>
<dbReference type="CTD" id="9329"/>
<dbReference type="GO" id="GO:0000127">
    <property type="term" value="C:transcription factor TFIIIC complex"/>
    <property type="evidence" value="ECO:0007669"/>
    <property type="project" value="InterPro"/>
</dbReference>
<feature type="domain" description="Transcription factor IIIC putative zinc-finger" evidence="3">
    <location>
        <begin position="678"/>
        <end position="730"/>
    </location>
</feature>
<dbReference type="InterPro" id="IPR044230">
    <property type="entry name" value="GTF3C4"/>
</dbReference>
<evidence type="ECO:0008006" key="7">
    <source>
        <dbReference type="Google" id="ProtNLM"/>
    </source>
</evidence>
<sequence>MAASVSTSVSEADLGAAADHRESEVEPECVPEKRDPAVGLWSAVSGLQPLCWSADHRLSVCTQNSLALMELICDVSSSKPELTLHRTSIPVPEDQHQLRVGSSAAFTKATEKFSLHPDPTIRQNFLADKVMNPTLGARRGMKYSCWSPLGCDSAGRCLLASLTLDHRLSVYTSHGHLQWNAVTDVTRMYGTRLKERGYARKDDAPPQASLLDLEELRRRFRMQTPLSMKWSKVYTIKQVQEDNSVLDEDMVLLAVLMENGDLVLWKFSLPVTNESDVVFYDIMESGVDRPSDVAWWEYENAERRMSGLIVGSQDGPVKIIPVSLTGVKGYSTLRHPVILWKESDHMAVENLRCVAMFHPLHRCSCSLIVASRGCYVFWCLLVISSAGLNVHNSHIAGVHSLPILSMAVSPCGATVYTCSMDGTVKKLTPTFSESTLVFKQEDMKQPENIAGRRIHGIAVSSSGAYMALVTTQGMVANQHPVTRTYQVQFITLTTPETAATLLLNSTSQNLFRNADLLDLVRWKVLTNGNIPPSLLQQLDLRVQEVDSLYFWRFKLSLMRILYKSLQTSLNDQSLSVKYINSKVLIQDKDGEEEKWAEPEAEKDERSEEDKKAEVEAQIKALETHLMRENMKKVLGVVYLNTWITPNISIPSCGLMDFLSRDANDRAAEVLIGHIKKKMNKQTFCEHCSLCQSVLPFTDYRQTGCENGHVWLRCVLSYRACQSLTFHRCLLLDSVARLPEPEDPEWIRKILMASCPFCDSPMI</sequence>
<feature type="compositionally biased region" description="Polar residues" evidence="1">
    <location>
        <begin position="1"/>
        <end position="10"/>
    </location>
</feature>
<dbReference type="OrthoDB" id="6021743at2759"/>
<reference evidence="5" key="3">
    <citation type="submission" date="2025-09" db="UniProtKB">
        <authorList>
            <consortium name="Ensembl"/>
        </authorList>
    </citation>
    <scope>IDENTIFICATION</scope>
</reference>
<dbReference type="InterPro" id="IPR024761">
    <property type="entry name" value="TFIIIC_delta_N"/>
</dbReference>
<feature type="region of interest" description="Disordered" evidence="1">
    <location>
        <begin position="590"/>
        <end position="611"/>
    </location>
</feature>
<reference evidence="5" key="1">
    <citation type="submission" date="2020-06" db="EMBL/GenBank/DDBJ databases">
        <authorList>
            <consortium name="Wellcome Sanger Institute Data Sharing"/>
        </authorList>
    </citation>
    <scope>NUCLEOTIDE SEQUENCE [LARGE SCALE GENOMIC DNA]</scope>
</reference>
<feature type="compositionally biased region" description="Basic and acidic residues" evidence="1">
    <location>
        <begin position="18"/>
        <end position="32"/>
    </location>
</feature>
<dbReference type="PANTHER" id="PTHR15496:SF2">
    <property type="entry name" value="GENERAL TRANSCRIPTION FACTOR 3C POLYPEPTIDE 4"/>
    <property type="match status" value="1"/>
</dbReference>
<dbReference type="GeneID" id="114472872"/>
<dbReference type="SUPFAM" id="SSF50978">
    <property type="entry name" value="WD40 repeat-like"/>
    <property type="match status" value="1"/>
</dbReference>
<dbReference type="Gene3D" id="2.130.10.10">
    <property type="entry name" value="YVTN repeat-like/Quinoprotein amine dehydrogenase"/>
    <property type="match status" value="1"/>
</dbReference>
<dbReference type="Pfam" id="PF12657">
    <property type="entry name" value="TFIIIC_delta"/>
    <property type="match status" value="1"/>
</dbReference>
<dbReference type="RefSeq" id="XP_028317964.1">
    <property type="nucleotide sequence ID" value="XM_028462163.1"/>
</dbReference>
<evidence type="ECO:0000313" key="6">
    <source>
        <dbReference type="Proteomes" id="UP000694680"/>
    </source>
</evidence>
<reference evidence="5" key="2">
    <citation type="submission" date="2025-08" db="UniProtKB">
        <authorList>
            <consortium name="Ensembl"/>
        </authorList>
    </citation>
    <scope>IDENTIFICATION</scope>
</reference>
<accession>A0A8C5G6T3</accession>
<dbReference type="Proteomes" id="UP000694680">
    <property type="component" value="Chromosome 12"/>
</dbReference>
<evidence type="ECO:0000256" key="1">
    <source>
        <dbReference type="SAM" id="MobiDB-lite"/>
    </source>
</evidence>
<evidence type="ECO:0000259" key="3">
    <source>
        <dbReference type="Pfam" id="PF12660"/>
    </source>
</evidence>
<evidence type="ECO:0000313" key="5">
    <source>
        <dbReference type="Ensembl" id="ENSGWIP00000018981.1"/>
    </source>
</evidence>
<proteinExistence type="predicted"/>
<dbReference type="GO" id="GO:0004402">
    <property type="term" value="F:histone acetyltransferase activity"/>
    <property type="evidence" value="ECO:0007669"/>
    <property type="project" value="InterPro"/>
</dbReference>
<name>A0A8C5G6T3_GOUWI</name>
<dbReference type="InterPro" id="IPR045803">
    <property type="entry name" value="DUF5921"/>
</dbReference>
<dbReference type="GO" id="GO:0006384">
    <property type="term" value="P:transcription initiation at RNA polymerase III promoter"/>
    <property type="evidence" value="ECO:0007669"/>
    <property type="project" value="InterPro"/>
</dbReference>
<feature type="region of interest" description="Disordered" evidence="1">
    <location>
        <begin position="1"/>
        <end position="32"/>
    </location>
</feature>
<evidence type="ECO:0000259" key="4">
    <source>
        <dbReference type="Pfam" id="PF19336"/>
    </source>
</evidence>
<dbReference type="PANTHER" id="PTHR15496">
    <property type="entry name" value="GENERAL TRANSCRIPTION FACTOR 3C POLYPEPTIDE 4 FAMILY"/>
    <property type="match status" value="1"/>
</dbReference>
<feature type="domain" description="DUF5921" evidence="4">
    <location>
        <begin position="494"/>
        <end position="569"/>
    </location>
</feature>
<gene>
    <name evidence="5" type="primary">gtf3c4</name>
</gene>
<dbReference type="InterPro" id="IPR024764">
    <property type="entry name" value="TFIIIC_Znf"/>
</dbReference>
<dbReference type="AlphaFoldDB" id="A0A8C5G6T3"/>
<dbReference type="Pfam" id="PF19336">
    <property type="entry name" value="DUF5921"/>
    <property type="match status" value="1"/>
</dbReference>
<protein>
    <recommendedName>
        <fullName evidence="7">General transcription factor IIIC, polypeptide 4</fullName>
    </recommendedName>
</protein>
<dbReference type="InterPro" id="IPR036322">
    <property type="entry name" value="WD40_repeat_dom_sf"/>
</dbReference>
<feature type="domain" description="Transcription factor IIIC 90kDa subunit N-terminal" evidence="2">
    <location>
        <begin position="52"/>
        <end position="492"/>
    </location>
</feature>
<dbReference type="InterPro" id="IPR015943">
    <property type="entry name" value="WD40/YVTN_repeat-like_dom_sf"/>
</dbReference>